<dbReference type="RefSeq" id="WP_029616976.1">
    <property type="nucleotide sequence ID" value="NZ_CAJXID010000004.1"/>
</dbReference>
<dbReference type="InterPro" id="IPR013538">
    <property type="entry name" value="ASHA1/2-like_C"/>
</dbReference>
<dbReference type="CDD" id="cd08896">
    <property type="entry name" value="SRPBCC_CalC_Aha1-like_3"/>
    <property type="match status" value="1"/>
</dbReference>
<comment type="similarity">
    <text evidence="1">Belongs to the AHA1 family.</text>
</comment>
<sequence>MTNRAPGHELKLVREIDAPREKIFKAWTTPELMKQWFCPLPWKVTEADLDVRAGGRCNNTMEGPDGEVIPNQGVYLEVIENEKLVFTDAFTEGWVPTEKPFMVGVVLLEELPGGRTRYTAKALHWTEDDRKAHEDMGFHEGWGAATDQLVALLARM</sequence>
<proteinExistence type="inferred from homology"/>
<dbReference type="OrthoDB" id="9805228at2"/>
<gene>
    <name evidence="3" type="ORF">GV68_07980</name>
</gene>
<dbReference type="AlphaFoldDB" id="A0A922NX79"/>
<evidence type="ECO:0000259" key="2">
    <source>
        <dbReference type="Pfam" id="PF08327"/>
    </source>
</evidence>
<dbReference type="EMBL" id="JOKJ01000018">
    <property type="protein sequence ID" value="KEQ05832.1"/>
    <property type="molecule type" value="Genomic_DNA"/>
</dbReference>
<organism evidence="3 4">
    <name type="scientific">Pseudorhizobium pelagicum</name>
    <dbReference type="NCBI Taxonomy" id="1509405"/>
    <lineage>
        <taxon>Bacteria</taxon>
        <taxon>Pseudomonadati</taxon>
        <taxon>Pseudomonadota</taxon>
        <taxon>Alphaproteobacteria</taxon>
        <taxon>Hyphomicrobiales</taxon>
        <taxon>Rhizobiaceae</taxon>
        <taxon>Rhizobium/Agrobacterium group</taxon>
        <taxon>Pseudorhizobium</taxon>
    </lineage>
</organism>
<dbReference type="InterPro" id="IPR023393">
    <property type="entry name" value="START-like_dom_sf"/>
</dbReference>
<evidence type="ECO:0000313" key="3">
    <source>
        <dbReference type="EMBL" id="KEQ05832.1"/>
    </source>
</evidence>
<evidence type="ECO:0000313" key="4">
    <source>
        <dbReference type="Proteomes" id="UP000052167"/>
    </source>
</evidence>
<comment type="caution">
    <text evidence="3">The sequence shown here is derived from an EMBL/GenBank/DDBJ whole genome shotgun (WGS) entry which is preliminary data.</text>
</comment>
<feature type="domain" description="Activator of Hsp90 ATPase homologue 1/2-like C-terminal" evidence="2">
    <location>
        <begin position="17"/>
        <end position="153"/>
    </location>
</feature>
<accession>A0A922NX79</accession>
<evidence type="ECO:0000256" key="1">
    <source>
        <dbReference type="ARBA" id="ARBA00006817"/>
    </source>
</evidence>
<protein>
    <submittedName>
        <fullName evidence="3">Polyketide cyclase</fullName>
    </submittedName>
</protein>
<name>A0A922NX79_9HYPH</name>
<dbReference type="Pfam" id="PF08327">
    <property type="entry name" value="AHSA1"/>
    <property type="match status" value="1"/>
</dbReference>
<dbReference type="SUPFAM" id="SSF55961">
    <property type="entry name" value="Bet v1-like"/>
    <property type="match status" value="1"/>
</dbReference>
<dbReference type="Proteomes" id="UP000052167">
    <property type="component" value="Unassembled WGS sequence"/>
</dbReference>
<keyword evidence="4" id="KW-1185">Reference proteome</keyword>
<dbReference type="Gene3D" id="3.30.530.20">
    <property type="match status" value="1"/>
</dbReference>
<reference evidence="3 4" key="1">
    <citation type="submission" date="2014-06" db="EMBL/GenBank/DDBJ databases">
        <title>Rhizobium pelagicum/R2-400B4.</title>
        <authorList>
            <person name="Kimes N.E."/>
            <person name="Lopez-Perez M."/>
        </authorList>
    </citation>
    <scope>NUCLEOTIDE SEQUENCE [LARGE SCALE GENOMIC DNA]</scope>
    <source>
        <strain evidence="3 4">R2-400B4</strain>
    </source>
</reference>